<keyword evidence="1" id="KW-0732">Signal</keyword>
<evidence type="ECO:0000313" key="5">
    <source>
        <dbReference type="Proteomes" id="UP000256345"/>
    </source>
</evidence>
<dbReference type="Gene3D" id="3.40.50.1820">
    <property type="entry name" value="alpha/beta hydrolase"/>
    <property type="match status" value="1"/>
</dbReference>
<evidence type="ECO:0000313" key="3">
    <source>
        <dbReference type="EMBL" id="REG30560.1"/>
    </source>
</evidence>
<protein>
    <submittedName>
        <fullName evidence="2">Lactonizing lipase</fullName>
    </submittedName>
    <submittedName>
        <fullName evidence="3">PGAP1-like protein</fullName>
    </submittedName>
</protein>
<evidence type="ECO:0000313" key="2">
    <source>
        <dbReference type="EMBL" id="AKI98628.1"/>
    </source>
</evidence>
<feature type="chain" id="PRO_5041978154" evidence="1">
    <location>
        <begin position="23"/>
        <end position="368"/>
    </location>
</feature>
<sequence length="368" mass="39414">MKKLHTLLMALCALGLASQAQAGAAKTTYPVVFAHGMAGFDDILGYDYWGDDYGMFVGDTCSLFETPCNEDIDGGQKSFVGQVQPFQNSEVRGLDLANDIEGYMASTGATRVNLIGHSQGGLDARKAAKVLYTRKGYTVVSVLVSVSSPHRGSPVAKYILDLKPGVTSVISALAEFYGNVVYQSGNDAFAGAKQLVYNDYSSTDGITTGAKAFNVNNPIDSRYASRYVSLLTAQNGVNVNPALWLLSEFIYDIDGDGYCLEDCDNDGAAGKGDGYANESDDDGLVGINSQQMGYRLRYSESALGFDYVGTDSNVPYMGNINTPSASSQMTSTSSVITQDHMDVVGVGPDTFDEPEFYAAIIDYIAYFD</sequence>
<name>A0AAC8Q1L5_9BACT</name>
<reference evidence="3 5" key="2">
    <citation type="submission" date="2018-08" db="EMBL/GenBank/DDBJ databases">
        <title>Genomic Encyclopedia of Archaeal and Bacterial Type Strains, Phase II (KMG-II): from individual species to whole genera.</title>
        <authorList>
            <person name="Goeker M."/>
        </authorList>
    </citation>
    <scope>NUCLEOTIDE SEQUENCE [LARGE SCALE GENOMIC DNA]</scope>
    <source>
        <strain evidence="3 5">DSM 2261</strain>
    </source>
</reference>
<gene>
    <name evidence="2" type="ORF">AA314_00255</name>
    <name evidence="3" type="ORF">ATI61_10629</name>
</gene>
<dbReference type="EMBL" id="QUMU01000006">
    <property type="protein sequence ID" value="REG30560.1"/>
    <property type="molecule type" value="Genomic_DNA"/>
</dbReference>
<dbReference type="Pfam" id="PF02089">
    <property type="entry name" value="Palm_thioest"/>
    <property type="match status" value="1"/>
</dbReference>
<proteinExistence type="predicted"/>
<dbReference type="InterPro" id="IPR029058">
    <property type="entry name" value="AB_hydrolase_fold"/>
</dbReference>
<reference evidence="2 4" key="1">
    <citation type="submission" date="2015-05" db="EMBL/GenBank/DDBJ databases">
        <title>Genome assembly of Archangium gephyra DSM 2261.</title>
        <authorList>
            <person name="Sharma G."/>
            <person name="Subramanian S."/>
        </authorList>
    </citation>
    <scope>NUCLEOTIDE SEQUENCE [LARGE SCALE GENOMIC DNA]</scope>
    <source>
        <strain evidence="2 4">DSM 2261</strain>
    </source>
</reference>
<accession>A0AAC8Q1L5</accession>
<evidence type="ECO:0000256" key="1">
    <source>
        <dbReference type="SAM" id="SignalP"/>
    </source>
</evidence>
<dbReference type="AlphaFoldDB" id="A0AAC8Q1L5"/>
<keyword evidence="5" id="KW-1185">Reference proteome</keyword>
<dbReference type="Proteomes" id="UP000035579">
    <property type="component" value="Chromosome"/>
</dbReference>
<feature type="signal peptide" evidence="1">
    <location>
        <begin position="1"/>
        <end position="22"/>
    </location>
</feature>
<dbReference type="KEGG" id="age:AA314_00255"/>
<dbReference type="EMBL" id="CP011509">
    <property type="protein sequence ID" value="AKI98628.1"/>
    <property type="molecule type" value="Genomic_DNA"/>
</dbReference>
<evidence type="ECO:0000313" key="4">
    <source>
        <dbReference type="Proteomes" id="UP000035579"/>
    </source>
</evidence>
<dbReference type="SUPFAM" id="SSF53474">
    <property type="entry name" value="alpha/beta-Hydrolases"/>
    <property type="match status" value="1"/>
</dbReference>
<dbReference type="Proteomes" id="UP000256345">
    <property type="component" value="Unassembled WGS sequence"/>
</dbReference>
<dbReference type="RefSeq" id="WP_047853943.1">
    <property type="nucleotide sequence ID" value="NZ_CP011509.1"/>
</dbReference>
<organism evidence="2 4">
    <name type="scientific">Archangium gephyra</name>
    <dbReference type="NCBI Taxonomy" id="48"/>
    <lineage>
        <taxon>Bacteria</taxon>
        <taxon>Pseudomonadati</taxon>
        <taxon>Myxococcota</taxon>
        <taxon>Myxococcia</taxon>
        <taxon>Myxococcales</taxon>
        <taxon>Cystobacterineae</taxon>
        <taxon>Archangiaceae</taxon>
        <taxon>Archangium</taxon>
    </lineage>
</organism>